<name>A0A8S0FIZ6_ECOLX</name>
<reference evidence="1 2" key="1">
    <citation type="submission" date="2020-01" db="EMBL/GenBank/DDBJ databases">
        <title>Dynamics of blaIMP-6 dissemination in carbapenem resistant Enterobacteriacea isolated from regional surveillance in Osaka, Japan.</title>
        <authorList>
            <person name="Abe R."/>
            <person name="Akeda Y."/>
            <person name="Sugawara Y."/>
            <person name="Yamamoto N."/>
            <person name="Tomono K."/>
            <person name="Takeuchi D."/>
            <person name="Kawahara R."/>
            <person name="Hamada S."/>
        </authorList>
    </citation>
    <scope>NUCLEOTIDE SEQUENCE [LARGE SCALE GENOMIC DNA]</scope>
    <source>
        <strain evidence="1 2">E300</strain>
    </source>
</reference>
<proteinExistence type="predicted"/>
<organism evidence="1 2">
    <name type="scientific">Escherichia coli</name>
    <dbReference type="NCBI Taxonomy" id="562"/>
    <lineage>
        <taxon>Bacteria</taxon>
        <taxon>Pseudomonadati</taxon>
        <taxon>Pseudomonadota</taxon>
        <taxon>Gammaproteobacteria</taxon>
        <taxon>Enterobacterales</taxon>
        <taxon>Enterobacteriaceae</taxon>
        <taxon>Escherichia</taxon>
    </lineage>
</organism>
<evidence type="ECO:0000313" key="2">
    <source>
        <dbReference type="Proteomes" id="UP000467488"/>
    </source>
</evidence>
<dbReference type="AlphaFoldDB" id="A0A8S0FIZ6"/>
<gene>
    <name evidence="1" type="ORF">EIMP300_14100</name>
</gene>
<sequence>MSITLTIIGASKELRAFPVAVTVMVSVAKANVGKVAETAKANKLRKRNEVNCGRDIAILHEENKKCWLPGLIPGWLAKNKFIYNSND</sequence>
<accession>A0A8S0FIZ6</accession>
<dbReference type="Proteomes" id="UP000467488">
    <property type="component" value="Chromosome"/>
</dbReference>
<evidence type="ECO:0000313" key="1">
    <source>
        <dbReference type="EMBL" id="BBU80010.1"/>
    </source>
</evidence>
<protein>
    <submittedName>
        <fullName evidence="1">Uncharacterized protein</fullName>
    </submittedName>
</protein>
<dbReference type="EMBL" id="AP022360">
    <property type="protein sequence ID" value="BBU80010.1"/>
    <property type="molecule type" value="Genomic_DNA"/>
</dbReference>